<keyword evidence="6" id="KW-0378">Hydrolase</keyword>
<comment type="caution">
    <text evidence="6">The sequence shown here is derived from an EMBL/GenBank/DDBJ whole genome shotgun (WGS) entry which is preliminary data.</text>
</comment>
<dbReference type="CDD" id="cd06462">
    <property type="entry name" value="Peptidase_S24_S26"/>
    <property type="match status" value="1"/>
</dbReference>
<name>A0A4Z0GSS6_9BACL</name>
<organism evidence="6 7">
    <name type="scientific">Sporolactobacillus shoreae</name>
    <dbReference type="NCBI Taxonomy" id="1465501"/>
    <lineage>
        <taxon>Bacteria</taxon>
        <taxon>Bacillati</taxon>
        <taxon>Bacillota</taxon>
        <taxon>Bacilli</taxon>
        <taxon>Bacillales</taxon>
        <taxon>Sporolactobacillaceae</taxon>
        <taxon>Sporolactobacillus</taxon>
    </lineage>
</organism>
<keyword evidence="3" id="KW-1133">Transmembrane helix</keyword>
<evidence type="ECO:0000256" key="1">
    <source>
        <dbReference type="ARBA" id="ARBA00004370"/>
    </source>
</evidence>
<dbReference type="InterPro" id="IPR001733">
    <property type="entry name" value="Peptidase_S26B"/>
</dbReference>
<keyword evidence="4" id="KW-0472">Membrane</keyword>
<evidence type="ECO:0000256" key="5">
    <source>
        <dbReference type="NCBIfam" id="TIGR02228"/>
    </source>
</evidence>
<dbReference type="GO" id="GO:0006465">
    <property type="term" value="P:signal peptide processing"/>
    <property type="evidence" value="ECO:0007669"/>
    <property type="project" value="UniProtKB-UniRule"/>
</dbReference>
<dbReference type="SUPFAM" id="SSF51306">
    <property type="entry name" value="LexA/Signal peptidase"/>
    <property type="match status" value="1"/>
</dbReference>
<reference evidence="6 7" key="1">
    <citation type="journal article" date="2015" name="Int. J. Syst. Evol. Microbiol.">
        <title>Sporolactobacillus shoreae sp. nov. and Sporolactobacillus spathodeae sp. nov., two spore-forming lactic acid bacteria isolated from tree barks in Thailand.</title>
        <authorList>
            <person name="Thamacharoensuk T."/>
            <person name="Kitahara M."/>
            <person name="Ohkuma M."/>
            <person name="Thongchul N."/>
            <person name="Tanasupawat S."/>
        </authorList>
    </citation>
    <scope>NUCLEOTIDE SEQUENCE [LARGE SCALE GENOMIC DNA]</scope>
    <source>
        <strain evidence="6 7">BK92</strain>
    </source>
</reference>
<dbReference type="Proteomes" id="UP000298347">
    <property type="component" value="Unassembled WGS sequence"/>
</dbReference>
<dbReference type="NCBIfam" id="TIGR02228">
    <property type="entry name" value="sigpep_I_arch"/>
    <property type="match status" value="1"/>
</dbReference>
<dbReference type="GO" id="GO:0009003">
    <property type="term" value="F:signal peptidase activity"/>
    <property type="evidence" value="ECO:0007669"/>
    <property type="project" value="UniProtKB-EC"/>
</dbReference>
<keyword evidence="7" id="KW-1185">Reference proteome</keyword>
<dbReference type="GO" id="GO:0016020">
    <property type="term" value="C:membrane"/>
    <property type="evidence" value="ECO:0007669"/>
    <property type="project" value="UniProtKB-SubCell"/>
</dbReference>
<evidence type="ECO:0000313" key="7">
    <source>
        <dbReference type="Proteomes" id="UP000298347"/>
    </source>
</evidence>
<dbReference type="GO" id="GO:0004252">
    <property type="term" value="F:serine-type endopeptidase activity"/>
    <property type="evidence" value="ECO:0007669"/>
    <property type="project" value="UniProtKB-UniRule"/>
</dbReference>
<dbReference type="OrthoDB" id="2860586at2"/>
<sequence length="164" mass="18961">MPENSKGRGRSIVQIGDAVRRQIQAKQQVILTAHGQSMFPYIQQGDRCTFIDWNTADLKKGDVVLYQSQTGTLVAHRLLADKRDELSHLFYIIKGDTNLKSDPPVYPDQIIGVLAHIKPSRRVIRISHLFCRIWCPFVLHISFASRLLHKYLTFRNRISKRIRP</sequence>
<dbReference type="AlphaFoldDB" id="A0A4Z0GSS6"/>
<evidence type="ECO:0000256" key="3">
    <source>
        <dbReference type="ARBA" id="ARBA00022989"/>
    </source>
</evidence>
<dbReference type="Gene3D" id="2.10.109.10">
    <property type="entry name" value="Umud Fragment, subunit A"/>
    <property type="match status" value="1"/>
</dbReference>
<dbReference type="RefSeq" id="WP_135347382.1">
    <property type="nucleotide sequence ID" value="NZ_SRJD01000002.1"/>
</dbReference>
<evidence type="ECO:0000256" key="4">
    <source>
        <dbReference type="ARBA" id="ARBA00023136"/>
    </source>
</evidence>
<keyword evidence="2" id="KW-0812">Transmembrane</keyword>
<proteinExistence type="predicted"/>
<dbReference type="EMBL" id="SRJD01000002">
    <property type="protein sequence ID" value="TGA99987.1"/>
    <property type="molecule type" value="Genomic_DNA"/>
</dbReference>
<comment type="subcellular location">
    <subcellularLocation>
        <location evidence="1">Membrane</location>
    </subcellularLocation>
</comment>
<protein>
    <recommendedName>
        <fullName evidence="5">Signal peptidase I</fullName>
        <ecNumber evidence="5">3.4.21.89</ecNumber>
    </recommendedName>
</protein>
<gene>
    <name evidence="6" type="ORF">E4665_03295</name>
</gene>
<evidence type="ECO:0000313" key="6">
    <source>
        <dbReference type="EMBL" id="TGA99987.1"/>
    </source>
</evidence>
<accession>A0A4Z0GSS6</accession>
<dbReference type="EC" id="3.4.21.89" evidence="5"/>
<evidence type="ECO:0000256" key="2">
    <source>
        <dbReference type="ARBA" id="ARBA00022692"/>
    </source>
</evidence>
<dbReference type="InterPro" id="IPR036286">
    <property type="entry name" value="LexA/Signal_pep-like_sf"/>
</dbReference>